<protein>
    <submittedName>
        <fullName evidence="1">Uncharacterized protein</fullName>
    </submittedName>
</protein>
<sequence>MKPELRNCYRLCPSGTAEELQNPFVMCFCANFWTMNEQENCCIYIFSNLHKLAIHFSKYVWQLSIIVRKTSTLHRLCIEFVVVV</sequence>
<gene>
    <name evidence="1" type="ORF">Sjap_012150</name>
</gene>
<accession>A0AAP0IVI5</accession>
<reference evidence="1 2" key="1">
    <citation type="submission" date="2024-01" db="EMBL/GenBank/DDBJ databases">
        <title>Genome assemblies of Stephania.</title>
        <authorList>
            <person name="Yang L."/>
        </authorList>
    </citation>
    <scope>NUCLEOTIDE SEQUENCE [LARGE SCALE GENOMIC DNA]</scope>
    <source>
        <strain evidence="1">QJT</strain>
        <tissue evidence="1">Leaf</tissue>
    </source>
</reference>
<dbReference type="EMBL" id="JBBNAE010000005">
    <property type="protein sequence ID" value="KAK9122548.1"/>
    <property type="molecule type" value="Genomic_DNA"/>
</dbReference>
<dbReference type="Proteomes" id="UP001417504">
    <property type="component" value="Unassembled WGS sequence"/>
</dbReference>
<organism evidence="1 2">
    <name type="scientific">Stephania japonica</name>
    <dbReference type="NCBI Taxonomy" id="461633"/>
    <lineage>
        <taxon>Eukaryota</taxon>
        <taxon>Viridiplantae</taxon>
        <taxon>Streptophyta</taxon>
        <taxon>Embryophyta</taxon>
        <taxon>Tracheophyta</taxon>
        <taxon>Spermatophyta</taxon>
        <taxon>Magnoliopsida</taxon>
        <taxon>Ranunculales</taxon>
        <taxon>Menispermaceae</taxon>
        <taxon>Menispermoideae</taxon>
        <taxon>Cissampelideae</taxon>
        <taxon>Stephania</taxon>
    </lineage>
</organism>
<evidence type="ECO:0000313" key="1">
    <source>
        <dbReference type="EMBL" id="KAK9122548.1"/>
    </source>
</evidence>
<proteinExistence type="predicted"/>
<keyword evidence="2" id="KW-1185">Reference proteome</keyword>
<name>A0AAP0IVI5_9MAGN</name>
<comment type="caution">
    <text evidence="1">The sequence shown here is derived from an EMBL/GenBank/DDBJ whole genome shotgun (WGS) entry which is preliminary data.</text>
</comment>
<evidence type="ECO:0000313" key="2">
    <source>
        <dbReference type="Proteomes" id="UP001417504"/>
    </source>
</evidence>
<dbReference type="AlphaFoldDB" id="A0AAP0IVI5"/>